<feature type="compositionally biased region" description="Pro residues" evidence="1">
    <location>
        <begin position="240"/>
        <end position="249"/>
    </location>
</feature>
<evidence type="ECO:0000313" key="2">
    <source>
        <dbReference type="Ensembl" id="ENSGMOP00000062034.1"/>
    </source>
</evidence>
<feature type="compositionally biased region" description="Basic and acidic residues" evidence="1">
    <location>
        <begin position="288"/>
        <end position="300"/>
    </location>
</feature>
<dbReference type="AlphaFoldDB" id="A0A8C5CM71"/>
<feature type="compositionally biased region" description="Polar residues" evidence="1">
    <location>
        <begin position="224"/>
        <end position="237"/>
    </location>
</feature>
<dbReference type="GO" id="GO:0043065">
    <property type="term" value="P:positive regulation of apoptotic process"/>
    <property type="evidence" value="ECO:0007669"/>
    <property type="project" value="TreeGrafter"/>
</dbReference>
<evidence type="ECO:0000313" key="3">
    <source>
        <dbReference type="Proteomes" id="UP000694546"/>
    </source>
</evidence>
<dbReference type="GO" id="GO:0005737">
    <property type="term" value="C:cytoplasm"/>
    <property type="evidence" value="ECO:0007669"/>
    <property type="project" value="TreeGrafter"/>
</dbReference>
<dbReference type="GO" id="GO:0006915">
    <property type="term" value="P:apoptotic process"/>
    <property type="evidence" value="ECO:0007669"/>
    <property type="project" value="InterPro"/>
</dbReference>
<dbReference type="PANTHER" id="PTHR15093:SF1">
    <property type="entry name" value="PRKC APOPTOSIS WT1 REGULATOR PROTEIN"/>
    <property type="match status" value="1"/>
</dbReference>
<dbReference type="CTD" id="5074"/>
<proteinExistence type="predicted"/>
<reference evidence="2" key="1">
    <citation type="submission" date="2025-08" db="UniProtKB">
        <authorList>
            <consortium name="Ensembl"/>
        </authorList>
    </citation>
    <scope>IDENTIFICATION</scope>
</reference>
<feature type="compositionally biased region" description="Low complexity" evidence="1">
    <location>
        <begin position="51"/>
        <end position="61"/>
    </location>
</feature>
<feature type="region of interest" description="Disordered" evidence="1">
    <location>
        <begin position="99"/>
        <end position="300"/>
    </location>
</feature>
<organism evidence="2 3">
    <name type="scientific">Gadus morhua</name>
    <name type="common">Atlantic cod</name>
    <dbReference type="NCBI Taxonomy" id="8049"/>
    <lineage>
        <taxon>Eukaryota</taxon>
        <taxon>Metazoa</taxon>
        <taxon>Chordata</taxon>
        <taxon>Craniata</taxon>
        <taxon>Vertebrata</taxon>
        <taxon>Euteleostomi</taxon>
        <taxon>Actinopterygii</taxon>
        <taxon>Neopterygii</taxon>
        <taxon>Teleostei</taxon>
        <taxon>Neoteleostei</taxon>
        <taxon>Acanthomorphata</taxon>
        <taxon>Zeiogadaria</taxon>
        <taxon>Gadariae</taxon>
        <taxon>Gadiformes</taxon>
        <taxon>Gadoidei</taxon>
        <taxon>Gadidae</taxon>
        <taxon>Gadus</taxon>
    </lineage>
</organism>
<dbReference type="GeneTree" id="ENSGT00390000000406"/>
<keyword evidence="3" id="KW-1185">Reference proteome</keyword>
<gene>
    <name evidence="2" type="primary">pawr</name>
</gene>
<evidence type="ECO:0000256" key="1">
    <source>
        <dbReference type="SAM" id="MobiDB-lite"/>
    </source>
</evidence>
<name>A0A8C5CM71_GADMO</name>
<reference evidence="2" key="2">
    <citation type="submission" date="2025-09" db="UniProtKB">
        <authorList>
            <consortium name="Ensembl"/>
        </authorList>
    </citation>
    <scope>IDENTIFICATION</scope>
</reference>
<evidence type="ECO:0008006" key="4">
    <source>
        <dbReference type="Google" id="ProtNLM"/>
    </source>
</evidence>
<dbReference type="OrthoDB" id="6286739at2759"/>
<feature type="compositionally biased region" description="Polar residues" evidence="1">
    <location>
        <begin position="62"/>
        <end position="77"/>
    </location>
</feature>
<dbReference type="GeneID" id="115531994"/>
<dbReference type="Ensembl" id="ENSGMOT00000067493.1">
    <property type="protein sequence ID" value="ENSGMOP00000062034.1"/>
    <property type="gene ID" value="ENSGMOG00000037201.1"/>
</dbReference>
<dbReference type="KEGG" id="gmh:115531994"/>
<dbReference type="Proteomes" id="UP000694546">
    <property type="component" value="Chromosome 19"/>
</dbReference>
<protein>
    <recommendedName>
        <fullName evidence="4">PRKC apoptosis WT1 regulator protein</fullName>
    </recommendedName>
</protein>
<dbReference type="RefSeq" id="XP_030197259.1">
    <property type="nucleotide sequence ID" value="XM_030341399.1"/>
</dbReference>
<dbReference type="InterPro" id="IPR026117">
    <property type="entry name" value="Par-4"/>
</dbReference>
<sequence>MATGGFKPNAQTDFLEEWKAKREKMRLKMLGDIAAATGASAGHPGSGTPGAGTPAAPLGTSHSNKSTPNMELNNNGNVERGGGSAGNIASAALCQPIARSMSSPALKKPEAEPHPGPAPPGGNLKKQSHQSDQKAPPPPCPSVESSPTAEVEEVDGDTSSPSPGKGKDKKCAGPSARKGKGQIEKRKLREKRRSTGVVSIPSNESLDELEDDDGGDRERKMEQQLVQANTVQNESMTPSPGSPESPGPPGHLLQETPRSGGVRHKSPSAGGSAEEDMGGSPRQPAPRQPREPHTSGSLERRLEELEKELLRERQENNRLLKDNEENQDLIGKLKEEIDLLNRDLDDIEDENDQLKQENKTLLKVVGQLTR</sequence>
<accession>A0A8C5CM71</accession>
<dbReference type="PANTHER" id="PTHR15093">
    <property type="entry name" value="PROSTATE APOPTOSIS RESPONSE PROTEIN PAR-4"/>
    <property type="match status" value="1"/>
</dbReference>
<feature type="region of interest" description="Disordered" evidence="1">
    <location>
        <begin position="37"/>
        <end position="87"/>
    </location>
</feature>
<feature type="compositionally biased region" description="Acidic residues" evidence="1">
    <location>
        <begin position="205"/>
        <end position="215"/>
    </location>
</feature>